<name>W6MJP1_9ASCO</name>
<dbReference type="GO" id="GO:0106414">
    <property type="term" value="F:mRNA dihydrouridine synthase activity"/>
    <property type="evidence" value="ECO:0007669"/>
    <property type="project" value="RHEA"/>
</dbReference>
<evidence type="ECO:0000259" key="19">
    <source>
        <dbReference type="Pfam" id="PF01207"/>
    </source>
</evidence>
<comment type="catalytic activity">
    <reaction evidence="12">
        <text>5,6-dihydrouridine(20a) in tRNA + NAD(+) = uridine(20a) in tRNA + NADH + H(+)</text>
        <dbReference type="Rhea" id="RHEA:53348"/>
        <dbReference type="Rhea" id="RHEA-COMP:13535"/>
        <dbReference type="Rhea" id="RHEA-COMP:13536"/>
        <dbReference type="ChEBI" id="CHEBI:15378"/>
        <dbReference type="ChEBI" id="CHEBI:57540"/>
        <dbReference type="ChEBI" id="CHEBI:57945"/>
        <dbReference type="ChEBI" id="CHEBI:65315"/>
        <dbReference type="ChEBI" id="CHEBI:74443"/>
        <dbReference type="EC" id="1.3.1.90"/>
    </reaction>
    <physiologicalReaction direction="right-to-left" evidence="12">
        <dbReference type="Rhea" id="RHEA:53350"/>
    </physiologicalReaction>
</comment>
<evidence type="ECO:0000256" key="16">
    <source>
        <dbReference type="PIRNR" id="PIRNR006621"/>
    </source>
</evidence>
<dbReference type="GeneID" id="34518106"/>
<dbReference type="OrthoDB" id="9977870at2759"/>
<dbReference type="CDD" id="cd02801">
    <property type="entry name" value="DUS_like_FMN"/>
    <property type="match status" value="1"/>
</dbReference>
<keyword evidence="21" id="KW-1185">Reference proteome</keyword>
<evidence type="ECO:0000256" key="1">
    <source>
        <dbReference type="ARBA" id="ARBA00001917"/>
    </source>
</evidence>
<reference evidence="20" key="2">
    <citation type="submission" date="2014-02" db="EMBL/GenBank/DDBJ databases">
        <title>Complete DNA sequence of /Kuraishia capsulata/ illustrates novel genomic features among budding yeasts (/Saccharomycotina/).</title>
        <authorList>
            <person name="Morales L."/>
            <person name="Noel B."/>
            <person name="Porcel B."/>
            <person name="Marcet-Houben M."/>
            <person name="Hullo M-F."/>
            <person name="Sacerdot C."/>
            <person name="Tekaia F."/>
            <person name="Leh-Louis V."/>
            <person name="Despons L."/>
            <person name="Khanna V."/>
            <person name="Aury J-M."/>
            <person name="Barbe V."/>
            <person name="Couloux A."/>
            <person name="Labadie K."/>
            <person name="Pelletier E."/>
            <person name="Souciet J-L."/>
            <person name="Boekhout T."/>
            <person name="Gabaldon T."/>
            <person name="Wincker P."/>
            <person name="Dujon B."/>
        </authorList>
    </citation>
    <scope>NUCLEOTIDE SEQUENCE</scope>
    <source>
        <strain evidence="20">CBS 1993</strain>
    </source>
</reference>
<dbReference type="PROSITE" id="PS01136">
    <property type="entry name" value="UPF0034"/>
    <property type="match status" value="1"/>
</dbReference>
<comment type="catalytic activity">
    <reaction evidence="13">
        <text>5,6-dihydrouridine(20b) in tRNA + NAD(+) = uridine(20b) in tRNA + NADH + H(+)</text>
        <dbReference type="Rhea" id="RHEA:53352"/>
        <dbReference type="Rhea" id="RHEA-COMP:13537"/>
        <dbReference type="Rhea" id="RHEA-COMP:13538"/>
        <dbReference type="ChEBI" id="CHEBI:15378"/>
        <dbReference type="ChEBI" id="CHEBI:57540"/>
        <dbReference type="ChEBI" id="CHEBI:57945"/>
        <dbReference type="ChEBI" id="CHEBI:65315"/>
        <dbReference type="ChEBI" id="CHEBI:74443"/>
        <dbReference type="EC" id="1.3.1.90"/>
    </reaction>
    <physiologicalReaction direction="right-to-left" evidence="13">
        <dbReference type="Rhea" id="RHEA:53354"/>
    </physiologicalReaction>
</comment>
<comment type="catalytic activity">
    <reaction evidence="14">
        <text>5,6-dihydrouridine(20a) in tRNA + NADP(+) = uridine(20a) in tRNA + NADPH + H(+)</text>
        <dbReference type="Rhea" id="RHEA:53344"/>
        <dbReference type="Rhea" id="RHEA-COMP:13535"/>
        <dbReference type="Rhea" id="RHEA-COMP:13536"/>
        <dbReference type="ChEBI" id="CHEBI:15378"/>
        <dbReference type="ChEBI" id="CHEBI:57783"/>
        <dbReference type="ChEBI" id="CHEBI:58349"/>
        <dbReference type="ChEBI" id="CHEBI:65315"/>
        <dbReference type="ChEBI" id="CHEBI:74443"/>
        <dbReference type="EC" id="1.3.1.90"/>
    </reaction>
    <physiologicalReaction direction="right-to-left" evidence="14">
        <dbReference type="Rhea" id="RHEA:53346"/>
    </physiologicalReaction>
</comment>
<keyword evidence="6" id="KW-0521">NADP</keyword>
<dbReference type="Gene3D" id="3.20.20.70">
    <property type="entry name" value="Aldolase class I"/>
    <property type="match status" value="1"/>
</dbReference>
<dbReference type="GO" id="GO:0102266">
    <property type="term" value="F:tRNA-dihydrouridine20a synthase activity"/>
    <property type="evidence" value="ECO:0007669"/>
    <property type="project" value="UniProtKB-EC"/>
</dbReference>
<dbReference type="HOGENOM" id="CLU_013299_4_0_1"/>
<organism evidence="20 21">
    <name type="scientific">Kuraishia capsulata CBS 1993</name>
    <dbReference type="NCBI Taxonomy" id="1382522"/>
    <lineage>
        <taxon>Eukaryota</taxon>
        <taxon>Fungi</taxon>
        <taxon>Dikarya</taxon>
        <taxon>Ascomycota</taxon>
        <taxon>Saccharomycotina</taxon>
        <taxon>Pichiomycetes</taxon>
        <taxon>Pichiales</taxon>
        <taxon>Pichiaceae</taxon>
        <taxon>Kuraishia</taxon>
    </lineage>
</organism>
<evidence type="ECO:0000256" key="2">
    <source>
        <dbReference type="ARBA" id="ARBA00022630"/>
    </source>
</evidence>
<dbReference type="EMBL" id="HG793125">
    <property type="protein sequence ID" value="CDK24702.1"/>
    <property type="molecule type" value="Genomic_DNA"/>
</dbReference>
<protein>
    <recommendedName>
        <fullName evidence="16">tRNA-dihydrouridine synthase</fullName>
        <ecNumber evidence="16">1.3.1.-</ecNumber>
    </recommendedName>
</protein>
<reference evidence="20" key="1">
    <citation type="submission" date="2013-12" db="EMBL/GenBank/DDBJ databases">
        <authorList>
            <person name="Genoscope - CEA"/>
        </authorList>
    </citation>
    <scope>NUCLEOTIDE SEQUENCE</scope>
    <source>
        <strain evidence="20">CBS 1993</strain>
    </source>
</reference>
<dbReference type="InterPro" id="IPR035587">
    <property type="entry name" value="DUS-like_FMN-bd"/>
</dbReference>
<evidence type="ECO:0000256" key="14">
    <source>
        <dbReference type="ARBA" id="ARBA00052996"/>
    </source>
</evidence>
<evidence type="ECO:0000256" key="6">
    <source>
        <dbReference type="ARBA" id="ARBA00022857"/>
    </source>
</evidence>
<evidence type="ECO:0000313" key="21">
    <source>
        <dbReference type="Proteomes" id="UP000019384"/>
    </source>
</evidence>
<evidence type="ECO:0000256" key="3">
    <source>
        <dbReference type="ARBA" id="ARBA00022643"/>
    </source>
</evidence>
<dbReference type="GO" id="GO:0102267">
    <property type="term" value="F:tRNA-dihydrouridine20b synthase activity"/>
    <property type="evidence" value="ECO:0007669"/>
    <property type="project" value="EnsemblFungi"/>
</dbReference>
<dbReference type="InterPro" id="IPR018517">
    <property type="entry name" value="tRNA_hU_synthase_CS"/>
</dbReference>
<keyword evidence="5 16" id="KW-0819">tRNA processing</keyword>
<comment type="function">
    <text evidence="16">Catalyzes the synthesis of dihydrouridine, a modified base found in the D-loop of most tRNAs.</text>
</comment>
<dbReference type="Proteomes" id="UP000019384">
    <property type="component" value="Unassembled WGS sequence"/>
</dbReference>
<keyword evidence="2 16" id="KW-0285">Flavoprotein</keyword>
<keyword evidence="7 16" id="KW-0560">Oxidoreductase</keyword>
<evidence type="ECO:0000256" key="15">
    <source>
        <dbReference type="ARBA" id="ARBA00060741"/>
    </source>
</evidence>
<dbReference type="PANTHER" id="PTHR11082:SF31">
    <property type="entry name" value="TRNA-DIHYDROURIDINE(20A_20B) SYNTHASE [NAD(P)+]-LIKE"/>
    <property type="match status" value="1"/>
</dbReference>
<dbReference type="GO" id="GO:0006397">
    <property type="term" value="P:mRNA processing"/>
    <property type="evidence" value="ECO:0007669"/>
    <property type="project" value="UniProtKB-KW"/>
</dbReference>
<gene>
    <name evidence="20" type="ORF">KUCA_T00000668001</name>
</gene>
<dbReference type="PIRSF" id="PIRSF006621">
    <property type="entry name" value="Dus"/>
    <property type="match status" value="1"/>
</dbReference>
<comment type="catalytic activity">
    <reaction evidence="9">
        <text>a 5,6-dihydrouridine in mRNA + NAD(+) = a uridine in mRNA + NADH + H(+)</text>
        <dbReference type="Rhea" id="RHEA:69851"/>
        <dbReference type="Rhea" id="RHEA-COMP:14658"/>
        <dbReference type="Rhea" id="RHEA-COMP:17789"/>
        <dbReference type="ChEBI" id="CHEBI:15378"/>
        <dbReference type="ChEBI" id="CHEBI:57540"/>
        <dbReference type="ChEBI" id="CHEBI:57945"/>
        <dbReference type="ChEBI" id="CHEBI:65315"/>
        <dbReference type="ChEBI" id="CHEBI:74443"/>
    </reaction>
    <physiologicalReaction direction="right-to-left" evidence="9">
        <dbReference type="Rhea" id="RHEA:69853"/>
    </physiologicalReaction>
</comment>
<accession>W6MJP1</accession>
<comment type="catalytic activity">
    <reaction evidence="10">
        <text>a 5,6-dihydrouridine in mRNA + NADP(+) = a uridine in mRNA + NADPH + H(+)</text>
        <dbReference type="Rhea" id="RHEA:69855"/>
        <dbReference type="Rhea" id="RHEA-COMP:14658"/>
        <dbReference type="Rhea" id="RHEA-COMP:17789"/>
        <dbReference type="ChEBI" id="CHEBI:15378"/>
        <dbReference type="ChEBI" id="CHEBI:57783"/>
        <dbReference type="ChEBI" id="CHEBI:58349"/>
        <dbReference type="ChEBI" id="CHEBI:65315"/>
        <dbReference type="ChEBI" id="CHEBI:74443"/>
    </reaction>
    <physiologicalReaction direction="right-to-left" evidence="10">
        <dbReference type="Rhea" id="RHEA:69857"/>
    </physiologicalReaction>
</comment>
<dbReference type="InterPro" id="IPR013785">
    <property type="entry name" value="Aldolase_TIM"/>
</dbReference>
<comment type="catalytic activity">
    <reaction evidence="11">
        <text>5,6-dihydrouridine(20b) in tRNA + NADP(+) = uridine(20b) in tRNA + NADPH + H(+)</text>
        <dbReference type="Rhea" id="RHEA:53356"/>
        <dbReference type="Rhea" id="RHEA-COMP:13537"/>
        <dbReference type="Rhea" id="RHEA-COMP:13538"/>
        <dbReference type="ChEBI" id="CHEBI:15378"/>
        <dbReference type="ChEBI" id="CHEBI:57783"/>
        <dbReference type="ChEBI" id="CHEBI:58349"/>
        <dbReference type="ChEBI" id="CHEBI:65315"/>
        <dbReference type="ChEBI" id="CHEBI:74443"/>
        <dbReference type="EC" id="1.3.1.90"/>
    </reaction>
    <physiologicalReaction direction="right-to-left" evidence="11">
        <dbReference type="Rhea" id="RHEA:53358"/>
    </physiologicalReaction>
</comment>
<dbReference type="STRING" id="1382522.W6MJP1"/>
<evidence type="ECO:0000256" key="17">
    <source>
        <dbReference type="PIRSR" id="PIRSR006621-1"/>
    </source>
</evidence>
<sequence>MAESAPTANLAGLPVRNIDHNPLRILQRCSEEGRPAFIAGPMVRYSKLPFRELVRDYSCDIVYSPMILAREFVRNGFARDSDFSTNEKDRSLIVQIGTNNTEDLLRMVEMIHPYVDGIGLNCGCPIKEQIREGIGAALMSQPDKVAEMVKAVKHVYGDKICLEVKIRVHADVSETVAFAKKIEAAGVDFITVHGRTKNTRSSEAADFDKIKAVKEAVSCPVVANGDCRSLEDAIRISKYTGCEGVMSVRGILSNPALYSGFEKTPWGAVEKFWDLSTAYGLPFRLVQHHLSCMLDGQLPRKTHILMNELKSFVQLIEFFDKTFDLKRRGDPGFGTRVAVPFRQDRESSAHI</sequence>
<dbReference type="FunFam" id="3.20.20.70:FF:000159">
    <property type="entry name" value="tRNA-dihydrouridine synthase 4"/>
    <property type="match status" value="1"/>
</dbReference>
<dbReference type="EC" id="1.3.1.-" evidence="16"/>
<evidence type="ECO:0000256" key="18">
    <source>
        <dbReference type="PIRSR" id="PIRSR006621-2"/>
    </source>
</evidence>
<dbReference type="RefSeq" id="XP_022456718.1">
    <property type="nucleotide sequence ID" value="XM_022605228.1"/>
</dbReference>
<feature type="domain" description="DUS-like FMN-binding" evidence="19">
    <location>
        <begin position="38"/>
        <end position="331"/>
    </location>
</feature>
<evidence type="ECO:0000313" key="20">
    <source>
        <dbReference type="EMBL" id="CDK24702.1"/>
    </source>
</evidence>
<keyword evidence="8" id="KW-0520">NAD</keyword>
<evidence type="ECO:0000256" key="8">
    <source>
        <dbReference type="ARBA" id="ARBA00023027"/>
    </source>
</evidence>
<evidence type="ECO:0000256" key="7">
    <source>
        <dbReference type="ARBA" id="ARBA00023002"/>
    </source>
</evidence>
<dbReference type="SUPFAM" id="SSF51395">
    <property type="entry name" value="FMN-linked oxidoreductases"/>
    <property type="match status" value="1"/>
</dbReference>
<evidence type="ECO:0000256" key="12">
    <source>
        <dbReference type="ARBA" id="ARBA00051779"/>
    </source>
</evidence>
<feature type="binding site" evidence="18">
    <location>
        <position position="95"/>
    </location>
    <ligand>
        <name>FMN</name>
        <dbReference type="ChEBI" id="CHEBI:58210"/>
    </ligand>
</feature>
<dbReference type="PANTHER" id="PTHR11082">
    <property type="entry name" value="TRNA-DIHYDROURIDINE SYNTHASE"/>
    <property type="match status" value="1"/>
</dbReference>
<evidence type="ECO:0000256" key="4">
    <source>
        <dbReference type="ARBA" id="ARBA00022664"/>
    </source>
</evidence>
<evidence type="ECO:0000256" key="13">
    <source>
        <dbReference type="ARBA" id="ARBA00051932"/>
    </source>
</evidence>
<feature type="binding site" evidence="18">
    <location>
        <position position="193"/>
    </location>
    <ligand>
        <name>FMN</name>
        <dbReference type="ChEBI" id="CHEBI:58210"/>
    </ligand>
</feature>
<comment type="similarity">
    <text evidence="16">Belongs to the dus family.</text>
</comment>
<evidence type="ECO:0000256" key="9">
    <source>
        <dbReference type="ARBA" id="ARBA00048342"/>
    </source>
</evidence>
<keyword evidence="3 16" id="KW-0288">FMN</keyword>
<feature type="active site" description="Proton donor" evidence="17">
    <location>
        <position position="124"/>
    </location>
</feature>
<dbReference type="GO" id="GO:0050660">
    <property type="term" value="F:flavin adenine dinucleotide binding"/>
    <property type="evidence" value="ECO:0007669"/>
    <property type="project" value="InterPro"/>
</dbReference>
<keyword evidence="18" id="KW-0547">Nucleotide-binding</keyword>
<dbReference type="InterPro" id="IPR001269">
    <property type="entry name" value="DUS_fam"/>
</dbReference>
<evidence type="ECO:0000256" key="10">
    <source>
        <dbReference type="ARBA" id="ARBA00049447"/>
    </source>
</evidence>
<keyword evidence="4" id="KW-0507">mRNA processing</keyword>
<comment type="similarity">
    <text evidence="15">Belongs to the Dus family. Dus4 subfamily.</text>
</comment>
<dbReference type="Pfam" id="PF01207">
    <property type="entry name" value="Dus"/>
    <property type="match status" value="1"/>
</dbReference>
<feature type="binding site" evidence="18">
    <location>
        <begin position="41"/>
        <end position="43"/>
    </location>
    <ligand>
        <name>FMN</name>
        <dbReference type="ChEBI" id="CHEBI:58210"/>
    </ligand>
</feature>
<evidence type="ECO:0000256" key="11">
    <source>
        <dbReference type="ARBA" id="ARBA00050434"/>
    </source>
</evidence>
<proteinExistence type="inferred from homology"/>
<comment type="cofactor">
    <cofactor evidence="1 16 18">
        <name>FMN</name>
        <dbReference type="ChEBI" id="CHEBI:58210"/>
    </cofactor>
</comment>
<evidence type="ECO:0000256" key="5">
    <source>
        <dbReference type="ARBA" id="ARBA00022694"/>
    </source>
</evidence>
<dbReference type="AlphaFoldDB" id="W6MJP1"/>